<proteinExistence type="predicted"/>
<organism evidence="1 2">
    <name type="scientific">Acinetobacter equi</name>
    <dbReference type="NCBI Taxonomy" id="1324350"/>
    <lineage>
        <taxon>Bacteria</taxon>
        <taxon>Pseudomonadati</taxon>
        <taxon>Pseudomonadota</taxon>
        <taxon>Gammaproteobacteria</taxon>
        <taxon>Moraxellales</taxon>
        <taxon>Moraxellaceae</taxon>
        <taxon>Acinetobacter</taxon>
    </lineage>
</organism>
<dbReference type="Proteomes" id="UP000064939">
    <property type="component" value="Chromosome"/>
</dbReference>
<protein>
    <recommendedName>
        <fullName evidence="3">DUF3887 domain-containing protein</fullName>
    </recommendedName>
</protein>
<evidence type="ECO:0008006" key="3">
    <source>
        <dbReference type="Google" id="ProtNLM"/>
    </source>
</evidence>
<accession>A0A0N7GY55</accession>
<gene>
    <name evidence="1" type="ORF">AOY20_14015</name>
</gene>
<dbReference type="KEGG" id="aei:AOY20_14015"/>
<evidence type="ECO:0000313" key="2">
    <source>
        <dbReference type="Proteomes" id="UP000064939"/>
    </source>
</evidence>
<dbReference type="EMBL" id="CP012808">
    <property type="protein sequence ID" value="ALH96571.1"/>
    <property type="molecule type" value="Genomic_DNA"/>
</dbReference>
<evidence type="ECO:0000313" key="1">
    <source>
        <dbReference type="EMBL" id="ALH96571.1"/>
    </source>
</evidence>
<dbReference type="OrthoDB" id="9768323at2"/>
<reference evidence="1 2" key="1">
    <citation type="journal article" date="2015" name="Int. J. Syst. Evol. Microbiol.">
        <title>Acinetobacter equi sp. nov. isolated from horse faeces.</title>
        <authorList>
            <person name="Poppel M.T."/>
            <person name="Skiebe E."/>
            <person name="Laue M."/>
            <person name="Bergmann H."/>
            <person name="Ebersberger I."/>
            <person name="Garn T."/>
            <person name="Fruth A."/>
            <person name="Baumgardt S."/>
            <person name="Busse H.J."/>
            <person name="Wilharm G."/>
        </authorList>
    </citation>
    <scope>NUCLEOTIDE SEQUENCE [LARGE SCALE GENOMIC DNA]</scope>
    <source>
        <strain evidence="1 2">114</strain>
    </source>
</reference>
<dbReference type="AlphaFoldDB" id="A0A0N7GY55"/>
<sequence length="154" mass="17877">MIRKLSVLIISSLLLTGCSSVVGYLQNIFNFSYEKGVHEEIADLPDELHVLAEQLYLGIRDKDRAMMNAVMQPKLIHEFDSDPLSVQEMSVYIPYYDQLISKKILSVKRIENSNHPTVLVILYEYQYENQKVIYEVQFNSDDQYQKVAGVFIHI</sequence>
<name>A0A0N7GY55_9GAMM</name>
<keyword evidence="2" id="KW-1185">Reference proteome</keyword>
<dbReference type="RefSeq" id="WP_054582450.1">
    <property type="nucleotide sequence ID" value="NZ_CP012808.1"/>
</dbReference>
<dbReference type="PROSITE" id="PS51257">
    <property type="entry name" value="PROKAR_LIPOPROTEIN"/>
    <property type="match status" value="1"/>
</dbReference>